<keyword evidence="6" id="KW-0472">Membrane</keyword>
<protein>
    <recommendedName>
        <fullName evidence="9">Apoptogenic protein 1, mitochondrial</fullName>
    </recommendedName>
</protein>
<dbReference type="GO" id="GO:0097193">
    <property type="term" value="P:intrinsic apoptotic signaling pathway"/>
    <property type="evidence" value="ECO:0007669"/>
    <property type="project" value="InterPro"/>
</dbReference>
<dbReference type="PANTHER" id="PTHR31107">
    <property type="entry name" value="APOPTOGENIC PROTEIN 1, MITOCHONDRIAL"/>
    <property type="match status" value="1"/>
</dbReference>
<gene>
    <name evidence="7" type="ORF">PV328_008156</name>
</gene>
<evidence type="ECO:0000256" key="2">
    <source>
        <dbReference type="ARBA" id="ARBA00005453"/>
    </source>
</evidence>
<keyword evidence="5" id="KW-0496">Mitochondrion</keyword>
<comment type="subcellular location">
    <subcellularLocation>
        <location evidence="1">Mitochondrion inner membrane</location>
        <topology evidence="1">Peripheral membrane protein</topology>
        <orientation evidence="1">Matrix side</orientation>
    </subcellularLocation>
</comment>
<dbReference type="InterPro" id="IPR018796">
    <property type="entry name" value="COA8"/>
</dbReference>
<evidence type="ECO:0000256" key="3">
    <source>
        <dbReference type="ARBA" id="ARBA00022792"/>
    </source>
</evidence>
<dbReference type="Proteomes" id="UP001168990">
    <property type="component" value="Unassembled WGS sequence"/>
</dbReference>
<evidence type="ECO:0000256" key="6">
    <source>
        <dbReference type="ARBA" id="ARBA00023136"/>
    </source>
</evidence>
<dbReference type="AlphaFoldDB" id="A0AA39EZK3"/>
<keyword evidence="3" id="KW-0999">Mitochondrion inner membrane</keyword>
<evidence type="ECO:0000313" key="7">
    <source>
        <dbReference type="EMBL" id="KAK0160787.1"/>
    </source>
</evidence>
<reference evidence="7" key="1">
    <citation type="journal article" date="2023" name="bioRxiv">
        <title>Scaffold-level genome assemblies of two parasitoid biocontrol wasps reveal the parthenogenesis mechanism and an associated novel virus.</title>
        <authorList>
            <person name="Inwood S."/>
            <person name="Skelly J."/>
            <person name="Guhlin J."/>
            <person name="Harrop T."/>
            <person name="Goldson S."/>
            <person name="Dearden P."/>
        </authorList>
    </citation>
    <scope>NUCLEOTIDE SEQUENCE</scope>
    <source>
        <strain evidence="7">Irish</strain>
        <tissue evidence="7">Whole body</tissue>
    </source>
</reference>
<dbReference type="Pfam" id="PF10231">
    <property type="entry name" value="COA8"/>
    <property type="match status" value="1"/>
</dbReference>
<evidence type="ECO:0000313" key="8">
    <source>
        <dbReference type="Proteomes" id="UP001168990"/>
    </source>
</evidence>
<dbReference type="EMBL" id="JAQQBS010001423">
    <property type="protein sequence ID" value="KAK0160787.1"/>
    <property type="molecule type" value="Genomic_DNA"/>
</dbReference>
<dbReference type="PANTHER" id="PTHR31107:SF2">
    <property type="entry name" value="CYTOCHROME C OXIDASE ASSEMBLY FACTOR 8"/>
    <property type="match status" value="1"/>
</dbReference>
<keyword evidence="4" id="KW-0809">Transit peptide</keyword>
<accession>A0AA39EZK3</accession>
<reference evidence="7" key="2">
    <citation type="submission" date="2023-03" db="EMBL/GenBank/DDBJ databases">
        <authorList>
            <person name="Inwood S.N."/>
            <person name="Skelly J.G."/>
            <person name="Guhlin J."/>
            <person name="Harrop T.W.R."/>
            <person name="Goldson S.G."/>
            <person name="Dearden P.K."/>
        </authorList>
    </citation>
    <scope>NUCLEOTIDE SEQUENCE</scope>
    <source>
        <strain evidence="7">Irish</strain>
        <tissue evidence="7">Whole body</tissue>
    </source>
</reference>
<keyword evidence="8" id="KW-1185">Reference proteome</keyword>
<proteinExistence type="inferred from homology"/>
<evidence type="ECO:0000256" key="1">
    <source>
        <dbReference type="ARBA" id="ARBA00004443"/>
    </source>
</evidence>
<evidence type="ECO:0000256" key="5">
    <source>
        <dbReference type="ARBA" id="ARBA00023128"/>
    </source>
</evidence>
<name>A0AA39EZK3_9HYME</name>
<dbReference type="GO" id="GO:0005743">
    <property type="term" value="C:mitochondrial inner membrane"/>
    <property type="evidence" value="ECO:0007669"/>
    <property type="project" value="UniProtKB-SubCell"/>
</dbReference>
<evidence type="ECO:0008006" key="9">
    <source>
        <dbReference type="Google" id="ProtNLM"/>
    </source>
</evidence>
<sequence>MMKFCSYQNFKYCRNFNRLYSTTLPNLKISKESSKTGDIIGPPDELSNLRPIIFAKPDNETETEKKYRLAKEKTQEWNQEFWSKHNAKFIQERKEFQKNLTADGKSITADEMSVFYKSFLDRTWIIHLTYNISWYKQNIRNLFLEMKVRLSKLKFK</sequence>
<comment type="similarity">
    <text evidence="2">Belongs to the COA8 family.</text>
</comment>
<evidence type="ECO:0000256" key="4">
    <source>
        <dbReference type="ARBA" id="ARBA00022946"/>
    </source>
</evidence>
<organism evidence="7 8">
    <name type="scientific">Microctonus aethiopoides</name>
    <dbReference type="NCBI Taxonomy" id="144406"/>
    <lineage>
        <taxon>Eukaryota</taxon>
        <taxon>Metazoa</taxon>
        <taxon>Ecdysozoa</taxon>
        <taxon>Arthropoda</taxon>
        <taxon>Hexapoda</taxon>
        <taxon>Insecta</taxon>
        <taxon>Pterygota</taxon>
        <taxon>Neoptera</taxon>
        <taxon>Endopterygota</taxon>
        <taxon>Hymenoptera</taxon>
        <taxon>Apocrita</taxon>
        <taxon>Ichneumonoidea</taxon>
        <taxon>Braconidae</taxon>
        <taxon>Euphorinae</taxon>
        <taxon>Microctonus</taxon>
    </lineage>
</organism>
<comment type="caution">
    <text evidence="7">The sequence shown here is derived from an EMBL/GenBank/DDBJ whole genome shotgun (WGS) entry which is preliminary data.</text>
</comment>